<dbReference type="Gene3D" id="3.40.309.10">
    <property type="entry name" value="Aldehyde Dehydrogenase, Chain A, domain 2"/>
    <property type="match status" value="1"/>
</dbReference>
<dbReference type="InterPro" id="IPR016162">
    <property type="entry name" value="Ald_DH_N"/>
</dbReference>
<keyword evidence="10" id="KW-1185">Reference proteome</keyword>
<dbReference type="InterPro" id="IPR016163">
    <property type="entry name" value="Ald_DH_C"/>
</dbReference>
<dbReference type="UniPathway" id="UPA00098">
    <property type="reaction ID" value="UER00360"/>
</dbReference>
<evidence type="ECO:0000256" key="3">
    <source>
        <dbReference type="ARBA" id="ARBA00022650"/>
    </source>
</evidence>
<dbReference type="InterPro" id="IPR015590">
    <property type="entry name" value="Aldehyde_DH_dom"/>
</dbReference>
<dbReference type="GO" id="GO:0005737">
    <property type="term" value="C:cytoplasm"/>
    <property type="evidence" value="ECO:0007669"/>
    <property type="project" value="UniProtKB-SubCell"/>
</dbReference>
<protein>
    <recommendedName>
        <fullName evidence="7">Gamma-glutamyl phosphate reductase</fullName>
        <shortName evidence="7">GPR</shortName>
        <ecNumber evidence="7">1.2.1.41</ecNumber>
    </recommendedName>
    <alternativeName>
        <fullName evidence="7">Glutamate-5-semialdehyde dehydrogenase</fullName>
    </alternativeName>
    <alternativeName>
        <fullName evidence="7">Glutamyl-gamma-semialdehyde dehydrogenase</fullName>
        <shortName evidence="7">GSA dehydrogenase</shortName>
    </alternativeName>
</protein>
<dbReference type="NCBIfam" id="NF001221">
    <property type="entry name" value="PRK00197.1"/>
    <property type="match status" value="1"/>
</dbReference>
<organism evidence="9 10">
    <name type="scientific">Humisphaera borealis</name>
    <dbReference type="NCBI Taxonomy" id="2807512"/>
    <lineage>
        <taxon>Bacteria</taxon>
        <taxon>Pseudomonadati</taxon>
        <taxon>Planctomycetota</taxon>
        <taxon>Phycisphaerae</taxon>
        <taxon>Tepidisphaerales</taxon>
        <taxon>Tepidisphaeraceae</taxon>
        <taxon>Humisphaera</taxon>
    </lineage>
</organism>
<evidence type="ECO:0000256" key="2">
    <source>
        <dbReference type="ARBA" id="ARBA00022605"/>
    </source>
</evidence>
<evidence type="ECO:0000313" key="9">
    <source>
        <dbReference type="EMBL" id="QOV91645.1"/>
    </source>
</evidence>
<evidence type="ECO:0000256" key="6">
    <source>
        <dbReference type="ARBA" id="ARBA00049024"/>
    </source>
</evidence>
<dbReference type="GO" id="GO:0004350">
    <property type="term" value="F:glutamate-5-semialdehyde dehydrogenase activity"/>
    <property type="evidence" value="ECO:0007669"/>
    <property type="project" value="UniProtKB-UniRule"/>
</dbReference>
<keyword evidence="5 7" id="KW-0560">Oxidoreductase</keyword>
<evidence type="ECO:0000256" key="4">
    <source>
        <dbReference type="ARBA" id="ARBA00022857"/>
    </source>
</evidence>
<dbReference type="PROSITE" id="PS01223">
    <property type="entry name" value="PROA"/>
    <property type="match status" value="1"/>
</dbReference>
<evidence type="ECO:0000313" key="10">
    <source>
        <dbReference type="Proteomes" id="UP000593765"/>
    </source>
</evidence>
<dbReference type="SUPFAM" id="SSF53720">
    <property type="entry name" value="ALDH-like"/>
    <property type="match status" value="1"/>
</dbReference>
<name>A0A7M2X1U3_9BACT</name>
<dbReference type="Pfam" id="PF00171">
    <property type="entry name" value="Aldedh"/>
    <property type="match status" value="1"/>
</dbReference>
<dbReference type="GO" id="GO:0055129">
    <property type="term" value="P:L-proline biosynthetic process"/>
    <property type="evidence" value="ECO:0007669"/>
    <property type="project" value="UniProtKB-UniRule"/>
</dbReference>
<accession>A0A7M2X1U3</accession>
<dbReference type="KEGG" id="hbs:IPV69_09885"/>
<dbReference type="PANTHER" id="PTHR11063:SF8">
    <property type="entry name" value="DELTA-1-PYRROLINE-5-CARBOXYLATE SYNTHASE"/>
    <property type="match status" value="1"/>
</dbReference>
<comment type="similarity">
    <text evidence="7">Belongs to the gamma-glutamyl phosphate reductase family.</text>
</comment>
<reference evidence="9 10" key="1">
    <citation type="submission" date="2020-10" db="EMBL/GenBank/DDBJ databases">
        <title>Wide distribution of Phycisphaera-like planctomycetes from WD2101 soil group in peatlands and genome analysis of the first cultivated representative.</title>
        <authorList>
            <person name="Dedysh S.N."/>
            <person name="Beletsky A.V."/>
            <person name="Ivanova A."/>
            <person name="Kulichevskaya I.S."/>
            <person name="Suzina N.E."/>
            <person name="Philippov D.A."/>
            <person name="Rakitin A.L."/>
            <person name="Mardanov A.V."/>
            <person name="Ravin N.V."/>
        </authorList>
    </citation>
    <scope>NUCLEOTIDE SEQUENCE [LARGE SCALE GENOMIC DNA]</scope>
    <source>
        <strain evidence="9 10">M1803</strain>
    </source>
</reference>
<dbReference type="Proteomes" id="UP000593765">
    <property type="component" value="Chromosome"/>
</dbReference>
<sequence length="421" mass="45280">MSSDWPAYVQNLGKSARRASQQLATLTDAVRSRTLRTIAAALRDQTAALLAENAKDIEAAKQAELAAPLIARLQLTEKKVAAMAEGVEQIAAQVDPVGQTIEGYNRPNGLRIEKRRVPLGVVLFFYESRPNVTSDAAALCIKSGNAIILRGGKEAFHSNRKIVQIVADALKASEIDPAAVQFVESTDRTLVPLLLKQDKYIDLVIPRGGESLIRLVVKESTIPVLKHFTGNCHIYVDKATAGMEQQVVDICLNAKLSYTAACNAVEHLLFHKDVAPALLPKVCAALAAKGVEIRGDDRARSLFTAAKAATPEDWDTEYLALIAGVKVVDSLDEAVAHINEHGSHHTDAILTTDLSAANRFVQQVDSASVMINSSTRFADGGEYGLGAEIGISTDKMHARGPMGAMDLTTYKWVVTGAGHVR</sequence>
<evidence type="ECO:0000256" key="5">
    <source>
        <dbReference type="ARBA" id="ARBA00023002"/>
    </source>
</evidence>
<dbReference type="FunFam" id="3.40.309.10:FF:000006">
    <property type="entry name" value="Gamma-glutamyl phosphate reductase"/>
    <property type="match status" value="1"/>
</dbReference>
<dbReference type="InterPro" id="IPR016161">
    <property type="entry name" value="Ald_DH/histidinol_DH"/>
</dbReference>
<dbReference type="AlphaFoldDB" id="A0A7M2X1U3"/>
<comment type="catalytic activity">
    <reaction evidence="6 7">
        <text>L-glutamate 5-semialdehyde + phosphate + NADP(+) = L-glutamyl 5-phosphate + NADPH + H(+)</text>
        <dbReference type="Rhea" id="RHEA:19541"/>
        <dbReference type="ChEBI" id="CHEBI:15378"/>
        <dbReference type="ChEBI" id="CHEBI:43474"/>
        <dbReference type="ChEBI" id="CHEBI:57783"/>
        <dbReference type="ChEBI" id="CHEBI:58066"/>
        <dbReference type="ChEBI" id="CHEBI:58274"/>
        <dbReference type="ChEBI" id="CHEBI:58349"/>
        <dbReference type="EC" id="1.2.1.41"/>
    </reaction>
</comment>
<dbReference type="HAMAP" id="MF_00412">
    <property type="entry name" value="ProA"/>
    <property type="match status" value="1"/>
</dbReference>
<dbReference type="GO" id="GO:0050661">
    <property type="term" value="F:NADP binding"/>
    <property type="evidence" value="ECO:0007669"/>
    <property type="project" value="InterPro"/>
</dbReference>
<dbReference type="InterPro" id="IPR020593">
    <property type="entry name" value="G-glutamylP_reductase_CS"/>
</dbReference>
<comment type="function">
    <text evidence="7">Catalyzes the NADPH-dependent reduction of L-glutamate 5-phosphate into L-glutamate 5-semialdehyde and phosphate. The product spontaneously undergoes cyclization to form 1-pyrroline-5-carboxylate.</text>
</comment>
<dbReference type="CDD" id="cd07079">
    <property type="entry name" value="ALDH_F18-19_ProA-GPR"/>
    <property type="match status" value="1"/>
</dbReference>
<keyword evidence="3 7" id="KW-0641">Proline biosynthesis</keyword>
<evidence type="ECO:0000256" key="1">
    <source>
        <dbReference type="ARBA" id="ARBA00004985"/>
    </source>
</evidence>
<dbReference type="InterPro" id="IPR000965">
    <property type="entry name" value="GPR_dom"/>
</dbReference>
<keyword evidence="4 7" id="KW-0521">NADP</keyword>
<comment type="pathway">
    <text evidence="1 7">Amino-acid biosynthesis; L-proline biosynthesis; L-glutamate 5-semialdehyde from L-glutamate: step 2/2.</text>
</comment>
<dbReference type="EMBL" id="CP063458">
    <property type="protein sequence ID" value="QOV91645.1"/>
    <property type="molecule type" value="Genomic_DNA"/>
</dbReference>
<proteinExistence type="inferred from homology"/>
<keyword evidence="7" id="KW-0963">Cytoplasm</keyword>
<dbReference type="RefSeq" id="WP_206294946.1">
    <property type="nucleotide sequence ID" value="NZ_CP063458.1"/>
</dbReference>
<evidence type="ECO:0000259" key="8">
    <source>
        <dbReference type="Pfam" id="PF00171"/>
    </source>
</evidence>
<dbReference type="PANTHER" id="PTHR11063">
    <property type="entry name" value="GLUTAMATE SEMIALDEHYDE DEHYDROGENASE"/>
    <property type="match status" value="1"/>
</dbReference>
<feature type="domain" description="Aldehyde dehydrogenase" evidence="8">
    <location>
        <begin position="12"/>
        <end position="288"/>
    </location>
</feature>
<keyword evidence="2 7" id="KW-0028">Amino-acid biosynthesis</keyword>
<dbReference type="Gene3D" id="3.40.605.10">
    <property type="entry name" value="Aldehyde Dehydrogenase, Chain A, domain 1"/>
    <property type="match status" value="1"/>
</dbReference>
<dbReference type="NCBIfam" id="TIGR00407">
    <property type="entry name" value="proA"/>
    <property type="match status" value="1"/>
</dbReference>
<gene>
    <name evidence="7" type="primary">proA</name>
    <name evidence="9" type="ORF">IPV69_09885</name>
</gene>
<dbReference type="EC" id="1.2.1.41" evidence="7"/>
<dbReference type="InterPro" id="IPR012134">
    <property type="entry name" value="Glu-5-SA_DH"/>
</dbReference>
<comment type="subcellular location">
    <subcellularLocation>
        <location evidence="7">Cytoplasm</location>
    </subcellularLocation>
</comment>
<dbReference type="PIRSF" id="PIRSF000151">
    <property type="entry name" value="GPR"/>
    <property type="match status" value="1"/>
</dbReference>
<evidence type="ECO:0000256" key="7">
    <source>
        <dbReference type="HAMAP-Rule" id="MF_00412"/>
    </source>
</evidence>